<dbReference type="InterPro" id="IPR000772">
    <property type="entry name" value="Ricin_B_lectin"/>
</dbReference>
<dbReference type="EMBL" id="JBEYRS010000014">
    <property type="protein sequence ID" value="MEW2366051.1"/>
    <property type="molecule type" value="Genomic_DNA"/>
</dbReference>
<evidence type="ECO:0000313" key="2">
    <source>
        <dbReference type="EMBL" id="MEW2366051.1"/>
    </source>
</evidence>
<sequence length="337" mass="35421">MLRFRSPRPYAAAPPLVLSLTLALLLALLTVGGPAARPASAAAGQGINIAATHTGMCLEVATSATGEPVKQRRCAGREGALWTLRMSSTHGDAVQIVSVLSGKCMAVENSSADNGAAVVQADCGNQSGTSFRFEDHGDAALIQPMTASPRKCLEVTSSGTADGTALRQWSCDRQPGASFVQGNFRGLQEGWIKIRPASAPGLCLAEGRAGFLSVPVAVQRSCAQATSPRTYLAPQGDGLFKLQWHSTQAGIRCLMVFPVSTVPDMLETTTDCAGANVFYIEAVDTPVPNTFRIYTLYAPDRKFCVGITDSSTTEGATAKQAPCAADRTDQVFFIDSV</sequence>
<name>A0ABV3M4A7_9ACTN</name>
<evidence type="ECO:0000313" key="3">
    <source>
        <dbReference type="Proteomes" id="UP001553843"/>
    </source>
</evidence>
<dbReference type="RefSeq" id="WP_359782682.1">
    <property type="nucleotide sequence ID" value="NZ_JBEYRR010000012.1"/>
</dbReference>
<gene>
    <name evidence="2" type="ORF">AB0887_29415</name>
</gene>
<dbReference type="SUPFAM" id="SSF50370">
    <property type="entry name" value="Ricin B-like lectins"/>
    <property type="match status" value="2"/>
</dbReference>
<dbReference type="PROSITE" id="PS50231">
    <property type="entry name" value="RICIN_B_LECTIN"/>
    <property type="match status" value="1"/>
</dbReference>
<protein>
    <submittedName>
        <fullName evidence="2">RICIN domain-containing protein</fullName>
    </submittedName>
</protein>
<dbReference type="Pfam" id="PF14200">
    <property type="entry name" value="RicinB_lectin_2"/>
    <property type="match status" value="1"/>
</dbReference>
<reference evidence="2 3" key="1">
    <citation type="submission" date="2024-06" db="EMBL/GenBank/DDBJ databases">
        <title>The Natural Products Discovery Center: Release of the First 8490 Sequenced Strains for Exploring Actinobacteria Biosynthetic Diversity.</title>
        <authorList>
            <person name="Kalkreuter E."/>
            <person name="Kautsar S.A."/>
            <person name="Yang D."/>
            <person name="Bader C.D."/>
            <person name="Teijaro C.N."/>
            <person name="Fluegel L."/>
            <person name="Davis C.M."/>
            <person name="Simpson J.R."/>
            <person name="Lauterbach L."/>
            <person name="Steele A.D."/>
            <person name="Gui C."/>
            <person name="Meng S."/>
            <person name="Li G."/>
            <person name="Viehrig K."/>
            <person name="Ye F."/>
            <person name="Su P."/>
            <person name="Kiefer A.F."/>
            <person name="Nichols A."/>
            <person name="Cepeda A.J."/>
            <person name="Yan W."/>
            <person name="Fan B."/>
            <person name="Jiang Y."/>
            <person name="Adhikari A."/>
            <person name="Zheng C.-J."/>
            <person name="Schuster L."/>
            <person name="Cowan T.M."/>
            <person name="Smanski M.J."/>
            <person name="Chevrette M.G."/>
            <person name="De Carvalho L.P.S."/>
            <person name="Shen B."/>
        </authorList>
    </citation>
    <scope>NUCLEOTIDE SEQUENCE [LARGE SCALE GENOMIC DNA]</scope>
    <source>
        <strain evidence="2 3">NPDC047833</strain>
    </source>
</reference>
<dbReference type="Gene3D" id="2.80.10.50">
    <property type="match status" value="2"/>
</dbReference>
<keyword evidence="3" id="KW-1185">Reference proteome</keyword>
<dbReference type="CDD" id="cd00161">
    <property type="entry name" value="beta-trefoil_Ricin-like"/>
    <property type="match status" value="1"/>
</dbReference>
<feature type="domain" description="Ricin B lectin" evidence="1">
    <location>
        <begin position="81"/>
        <end position="169"/>
    </location>
</feature>
<accession>A0ABV3M4A7</accession>
<proteinExistence type="predicted"/>
<dbReference type="Proteomes" id="UP001553843">
    <property type="component" value="Unassembled WGS sequence"/>
</dbReference>
<comment type="caution">
    <text evidence="2">The sequence shown here is derived from an EMBL/GenBank/DDBJ whole genome shotgun (WGS) entry which is preliminary data.</text>
</comment>
<evidence type="ECO:0000259" key="1">
    <source>
        <dbReference type="Pfam" id="PF14200"/>
    </source>
</evidence>
<organism evidence="2 3">
    <name type="scientific">Streptomyces huasconensis</name>
    <dbReference type="NCBI Taxonomy" id="1854574"/>
    <lineage>
        <taxon>Bacteria</taxon>
        <taxon>Bacillati</taxon>
        <taxon>Actinomycetota</taxon>
        <taxon>Actinomycetes</taxon>
        <taxon>Kitasatosporales</taxon>
        <taxon>Streptomycetaceae</taxon>
        <taxon>Streptomyces</taxon>
    </lineage>
</organism>
<dbReference type="InterPro" id="IPR035992">
    <property type="entry name" value="Ricin_B-like_lectins"/>
</dbReference>